<evidence type="ECO:0000256" key="1">
    <source>
        <dbReference type="ARBA" id="ARBA00009521"/>
    </source>
</evidence>
<feature type="signal peptide" evidence="10">
    <location>
        <begin position="1"/>
        <end position="22"/>
    </location>
</feature>
<evidence type="ECO:0000256" key="8">
    <source>
        <dbReference type="ARBA" id="ARBA00023136"/>
    </source>
</evidence>
<comment type="similarity">
    <text evidence="1 10">Belongs to the alphaproteobacteria porin family.</text>
</comment>
<reference evidence="11 12" key="1">
    <citation type="submission" date="2019-08" db="EMBL/GenBank/DDBJ databases">
        <title>Aureimonas fodiniaquatilis sp. nov., isolated from a coal mine wastewater.</title>
        <authorList>
            <person name="Kim W."/>
        </authorList>
    </citation>
    <scope>NUCLEOTIDE SEQUENCE [LARGE SCALE GENOMIC DNA]</scope>
    <source>
        <strain evidence="11 12">CAU 1482</strain>
    </source>
</reference>
<dbReference type="OrthoDB" id="7801681at2"/>
<dbReference type="EMBL" id="VTWH01000002">
    <property type="protein sequence ID" value="KAA0971041.1"/>
    <property type="molecule type" value="Genomic_DNA"/>
</dbReference>
<keyword evidence="8 10" id="KW-0472">Membrane</keyword>
<evidence type="ECO:0000256" key="3">
    <source>
        <dbReference type="ARBA" id="ARBA00022452"/>
    </source>
</evidence>
<keyword evidence="3 10" id="KW-1134">Transmembrane beta strand</keyword>
<comment type="function">
    <text evidence="10">Forms passive diffusion pores that allow small molecular weight hydrophilic materials across the outer membrane.</text>
</comment>
<evidence type="ECO:0000256" key="6">
    <source>
        <dbReference type="ARBA" id="ARBA00023065"/>
    </source>
</evidence>
<dbReference type="AlphaFoldDB" id="A0A5B0DZ63"/>
<evidence type="ECO:0000313" key="11">
    <source>
        <dbReference type="EMBL" id="KAA0971041.1"/>
    </source>
</evidence>
<keyword evidence="12" id="KW-1185">Reference proteome</keyword>
<dbReference type="InterPro" id="IPR003684">
    <property type="entry name" value="Porin_alphabac"/>
</dbReference>
<dbReference type="GO" id="GO:0009279">
    <property type="term" value="C:cell outer membrane"/>
    <property type="evidence" value="ECO:0007669"/>
    <property type="project" value="UniProtKB-SubCell"/>
</dbReference>
<evidence type="ECO:0000256" key="7">
    <source>
        <dbReference type="ARBA" id="ARBA00023114"/>
    </source>
</evidence>
<keyword evidence="7 10" id="KW-0626">Porin</keyword>
<proteinExistence type="inferred from homology"/>
<comment type="subcellular location">
    <subcellularLocation>
        <location evidence="10">Cell outer membrane</location>
        <topology evidence="10">Multi-pass membrane protein</topology>
    </subcellularLocation>
</comment>
<name>A0A5B0DZ63_9HYPH</name>
<sequence length="389" mass="40936">MNIKSLLLGSAAVLVAVSGARAADAVVIAEPEPAEYVRVCDVYGAGFYYMPGTETCIKIGGYVRYQYNFNGNAKLDTGAGDFGGGYDAVSRVRGRLNFDIREETDLGTLRGFVRLQAQNTNGSDANFQMTQAYLQLAGLTAGYYDSLWTSDIGGADDGLLTDTDLAVGDVTANVLSYTYAVDGITGTLSVENPVFTDTGEEFPGGPSVSENSIDVVGKVAYSGAWGGAYVAAVYDGEADYYGAPSDLGEGTAFKGGLWVTDLLMADSTFKIEGTYALDETDFATVDSVLVGDALPLLWTAGAGYSFGFGDFSFAFAGRYGQTFDDVLVAGGDPIDVYNLVGNIGYDITDNLGLLTEISYEHLDIPAVAGSTVDATEGTTSGFVRLQRSF</sequence>
<organism evidence="11 12">
    <name type="scientific">Aureimonas fodinaquatilis</name>
    <dbReference type="NCBI Taxonomy" id="2565783"/>
    <lineage>
        <taxon>Bacteria</taxon>
        <taxon>Pseudomonadati</taxon>
        <taxon>Pseudomonadota</taxon>
        <taxon>Alphaproteobacteria</taxon>
        <taxon>Hyphomicrobiales</taxon>
        <taxon>Aurantimonadaceae</taxon>
        <taxon>Aureimonas</taxon>
    </lineage>
</organism>
<evidence type="ECO:0000256" key="5">
    <source>
        <dbReference type="ARBA" id="ARBA00022729"/>
    </source>
</evidence>
<comment type="domain">
    <text evidence="10">Consists of 16-stranded beta-barrel sheets, with large surface-exposed loops, that form a transmembrane pore at the center of each barrel. The pore is partially ocluded by a peptide loop that folds into the pore lumen.</text>
</comment>
<dbReference type="GO" id="GO:0046930">
    <property type="term" value="C:pore complex"/>
    <property type="evidence" value="ECO:0007669"/>
    <property type="project" value="UniProtKB-KW"/>
</dbReference>
<feature type="chain" id="PRO_5022987916" description="Porin" evidence="10">
    <location>
        <begin position="23"/>
        <end position="389"/>
    </location>
</feature>
<dbReference type="SUPFAM" id="SSF56935">
    <property type="entry name" value="Porins"/>
    <property type="match status" value="1"/>
</dbReference>
<evidence type="ECO:0000313" key="12">
    <source>
        <dbReference type="Proteomes" id="UP000324738"/>
    </source>
</evidence>
<comment type="caution">
    <text evidence="11">The sequence shown here is derived from an EMBL/GenBank/DDBJ whole genome shotgun (WGS) entry which is preliminary data.</text>
</comment>
<keyword evidence="2 10" id="KW-0813">Transport</keyword>
<evidence type="ECO:0000256" key="10">
    <source>
        <dbReference type="RuleBase" id="RU364005"/>
    </source>
</evidence>
<evidence type="ECO:0000256" key="4">
    <source>
        <dbReference type="ARBA" id="ARBA00022692"/>
    </source>
</evidence>
<protein>
    <recommendedName>
        <fullName evidence="10">Porin</fullName>
    </recommendedName>
</protein>
<keyword evidence="6 10" id="KW-0406">Ion transport</keyword>
<dbReference type="Pfam" id="PF02530">
    <property type="entry name" value="Porin_2"/>
    <property type="match status" value="1"/>
</dbReference>
<dbReference type="GO" id="GO:0006811">
    <property type="term" value="P:monoatomic ion transport"/>
    <property type="evidence" value="ECO:0007669"/>
    <property type="project" value="UniProtKB-KW"/>
</dbReference>
<accession>A0A5B0DZ63</accession>
<evidence type="ECO:0000256" key="2">
    <source>
        <dbReference type="ARBA" id="ARBA00022448"/>
    </source>
</evidence>
<evidence type="ECO:0000256" key="9">
    <source>
        <dbReference type="ARBA" id="ARBA00023237"/>
    </source>
</evidence>
<dbReference type="GO" id="GO:0015288">
    <property type="term" value="F:porin activity"/>
    <property type="evidence" value="ECO:0007669"/>
    <property type="project" value="UniProtKB-KW"/>
</dbReference>
<keyword evidence="5 10" id="KW-0732">Signal</keyword>
<dbReference type="RefSeq" id="WP_149300351.1">
    <property type="nucleotide sequence ID" value="NZ_VTWH01000002.1"/>
</dbReference>
<keyword evidence="4 10" id="KW-0812">Transmembrane</keyword>
<gene>
    <name evidence="11" type="ORF">FPY71_11360</name>
</gene>
<dbReference type="Proteomes" id="UP000324738">
    <property type="component" value="Unassembled WGS sequence"/>
</dbReference>
<keyword evidence="9 10" id="KW-0998">Cell outer membrane</keyword>